<dbReference type="FunFam" id="3.40.50.2300:FF:000001">
    <property type="entry name" value="DNA-binding response regulator PhoB"/>
    <property type="match status" value="1"/>
</dbReference>
<evidence type="ECO:0000256" key="1">
    <source>
        <dbReference type="ARBA" id="ARBA00018672"/>
    </source>
</evidence>
<dbReference type="Pfam" id="PF00486">
    <property type="entry name" value="Trans_reg_C"/>
    <property type="match status" value="1"/>
</dbReference>
<dbReference type="GO" id="GO:0000976">
    <property type="term" value="F:transcription cis-regulatory region binding"/>
    <property type="evidence" value="ECO:0007669"/>
    <property type="project" value="TreeGrafter"/>
</dbReference>
<dbReference type="InterPro" id="IPR001789">
    <property type="entry name" value="Sig_transdc_resp-reg_receiver"/>
</dbReference>
<sequence>MKNILIADDDERIRELVKLYLEAEGFAVVEAEDGQQVLDIVKKQTIDLVLLDLMMPVLDGWMVCKMLRRERKIPIVMLTAKGEENDRVLGLDLGADDYITKPFSTRELVARVKAVLRRAEGGKGEAHMISYPGFKLNQLTRELELGGNNVNLTTKEFELLLTLAKNPGRIYNRDQLLELVWGYDYCGDSRTVDTHINRLRNKLESEAGHSVFIKTIRGVGYKFENGH</sequence>
<comment type="function">
    <text evidence="7">May play the central regulatory role in sporulation. It may be an element of the effector pathway responsible for the activation of sporulation genes in response to nutritional stress. Spo0A may act in concert with spo0H (a sigma factor) to control the expression of some genes that are critical to the sporulation process.</text>
</comment>
<dbReference type="RefSeq" id="WP_077714698.1">
    <property type="nucleotide sequence ID" value="NZ_CP019698.1"/>
</dbReference>
<keyword evidence="13" id="KW-1185">Reference proteome</keyword>
<evidence type="ECO:0000256" key="3">
    <source>
        <dbReference type="ARBA" id="ARBA00023012"/>
    </source>
</evidence>
<dbReference type="KEGG" id="dfg:B0537_11430"/>
<dbReference type="InterPro" id="IPR039420">
    <property type="entry name" value="WalR-like"/>
</dbReference>
<dbReference type="SMART" id="SM00448">
    <property type="entry name" value="REC"/>
    <property type="match status" value="1"/>
</dbReference>
<reference evidence="12 13" key="1">
    <citation type="journal article" date="2016" name="Int. J. Syst. Evol. Microbiol.">
        <title>Desulfotomaculum ferrireducens sp. nov., a moderately thermophilic sulfate-reducing and dissimilatory Fe(III)-reducing bacterium isolated from compost.</title>
        <authorList>
            <person name="Yang G."/>
            <person name="Guo J."/>
            <person name="Zhuang L."/>
            <person name="Yuan Y."/>
            <person name="Zhou S."/>
        </authorList>
    </citation>
    <scope>NUCLEOTIDE SEQUENCE [LARGE SCALE GENOMIC DNA]</scope>
    <source>
        <strain evidence="12 13">GSS09</strain>
    </source>
</reference>
<feature type="domain" description="OmpR/PhoB-type" evidence="11">
    <location>
        <begin position="126"/>
        <end position="225"/>
    </location>
</feature>
<dbReference type="SMART" id="SM00862">
    <property type="entry name" value="Trans_reg_C"/>
    <property type="match status" value="1"/>
</dbReference>
<keyword evidence="4" id="KW-0805">Transcription regulation</keyword>
<dbReference type="PROSITE" id="PS51755">
    <property type="entry name" value="OMPR_PHOB"/>
    <property type="match status" value="1"/>
</dbReference>
<dbReference type="GO" id="GO:0032993">
    <property type="term" value="C:protein-DNA complex"/>
    <property type="evidence" value="ECO:0007669"/>
    <property type="project" value="TreeGrafter"/>
</dbReference>
<evidence type="ECO:0000256" key="6">
    <source>
        <dbReference type="ARBA" id="ARBA00023163"/>
    </source>
</evidence>
<keyword evidence="3" id="KW-0902">Two-component regulatory system</keyword>
<keyword evidence="2 8" id="KW-0597">Phosphoprotein</keyword>
<dbReference type="STRING" id="1833852.B0537_11430"/>
<organism evidence="12 13">
    <name type="scientific">Desulforamulus ferrireducens</name>
    <dbReference type="NCBI Taxonomy" id="1833852"/>
    <lineage>
        <taxon>Bacteria</taxon>
        <taxon>Bacillati</taxon>
        <taxon>Bacillota</taxon>
        <taxon>Clostridia</taxon>
        <taxon>Eubacteriales</taxon>
        <taxon>Peptococcaceae</taxon>
        <taxon>Desulforamulus</taxon>
    </lineage>
</organism>
<dbReference type="SUPFAM" id="SSF46894">
    <property type="entry name" value="C-terminal effector domain of the bipartite response regulators"/>
    <property type="match status" value="1"/>
</dbReference>
<dbReference type="InterPro" id="IPR016032">
    <property type="entry name" value="Sig_transdc_resp-reg_C-effctor"/>
</dbReference>
<feature type="DNA-binding region" description="OmpR/PhoB-type" evidence="9">
    <location>
        <begin position="126"/>
        <end position="225"/>
    </location>
</feature>
<evidence type="ECO:0000259" key="10">
    <source>
        <dbReference type="PROSITE" id="PS50110"/>
    </source>
</evidence>
<evidence type="ECO:0000256" key="7">
    <source>
        <dbReference type="ARBA" id="ARBA00024867"/>
    </source>
</evidence>
<dbReference type="CDD" id="cd00383">
    <property type="entry name" value="trans_reg_C"/>
    <property type="match status" value="1"/>
</dbReference>
<dbReference type="InterPro" id="IPR011006">
    <property type="entry name" value="CheY-like_superfamily"/>
</dbReference>
<keyword evidence="5 9" id="KW-0238">DNA-binding</keyword>
<keyword evidence="6" id="KW-0804">Transcription</keyword>
<evidence type="ECO:0000313" key="13">
    <source>
        <dbReference type="Proteomes" id="UP000189464"/>
    </source>
</evidence>
<evidence type="ECO:0000256" key="9">
    <source>
        <dbReference type="PROSITE-ProRule" id="PRU01091"/>
    </source>
</evidence>
<dbReference type="EMBL" id="CP019698">
    <property type="protein sequence ID" value="AQS59635.1"/>
    <property type="molecule type" value="Genomic_DNA"/>
</dbReference>
<dbReference type="GO" id="GO:0005829">
    <property type="term" value="C:cytosol"/>
    <property type="evidence" value="ECO:0007669"/>
    <property type="project" value="TreeGrafter"/>
</dbReference>
<dbReference type="Gene3D" id="1.10.10.10">
    <property type="entry name" value="Winged helix-like DNA-binding domain superfamily/Winged helix DNA-binding domain"/>
    <property type="match status" value="1"/>
</dbReference>
<proteinExistence type="predicted"/>
<dbReference type="FunFam" id="1.10.10.10:FF:000018">
    <property type="entry name" value="DNA-binding response regulator ResD"/>
    <property type="match status" value="1"/>
</dbReference>
<dbReference type="PANTHER" id="PTHR48111">
    <property type="entry name" value="REGULATOR OF RPOS"/>
    <property type="match status" value="1"/>
</dbReference>
<dbReference type="PROSITE" id="PS50110">
    <property type="entry name" value="RESPONSE_REGULATORY"/>
    <property type="match status" value="1"/>
</dbReference>
<gene>
    <name evidence="12" type="ORF">B0537_11430</name>
</gene>
<dbReference type="InterPro" id="IPR036388">
    <property type="entry name" value="WH-like_DNA-bd_sf"/>
</dbReference>
<dbReference type="Gene3D" id="3.40.50.2300">
    <property type="match status" value="1"/>
</dbReference>
<protein>
    <recommendedName>
        <fullName evidence="1">Stage 0 sporulation protein A homolog</fullName>
    </recommendedName>
</protein>
<evidence type="ECO:0000256" key="8">
    <source>
        <dbReference type="PROSITE-ProRule" id="PRU00169"/>
    </source>
</evidence>
<evidence type="ECO:0000313" key="12">
    <source>
        <dbReference type="EMBL" id="AQS59635.1"/>
    </source>
</evidence>
<dbReference type="InterPro" id="IPR001867">
    <property type="entry name" value="OmpR/PhoB-type_DNA-bd"/>
</dbReference>
<dbReference type="Gene3D" id="6.10.250.690">
    <property type="match status" value="1"/>
</dbReference>
<name>A0A1S6IXX8_9FIRM</name>
<dbReference type="SUPFAM" id="SSF52172">
    <property type="entry name" value="CheY-like"/>
    <property type="match status" value="1"/>
</dbReference>
<feature type="domain" description="Response regulatory" evidence="10">
    <location>
        <begin position="3"/>
        <end position="116"/>
    </location>
</feature>
<dbReference type="GO" id="GO:0000156">
    <property type="term" value="F:phosphorelay response regulator activity"/>
    <property type="evidence" value="ECO:0007669"/>
    <property type="project" value="TreeGrafter"/>
</dbReference>
<dbReference type="Pfam" id="PF00072">
    <property type="entry name" value="Response_reg"/>
    <property type="match status" value="1"/>
</dbReference>
<evidence type="ECO:0000256" key="4">
    <source>
        <dbReference type="ARBA" id="ARBA00023015"/>
    </source>
</evidence>
<dbReference type="PANTHER" id="PTHR48111:SF73">
    <property type="entry name" value="ALKALINE PHOSPHATASE SYNTHESIS TRANSCRIPTIONAL REGULATORY PROTEIN PHOP"/>
    <property type="match status" value="1"/>
</dbReference>
<evidence type="ECO:0000256" key="5">
    <source>
        <dbReference type="ARBA" id="ARBA00023125"/>
    </source>
</evidence>
<accession>A0A1S6IXX8</accession>
<dbReference type="Proteomes" id="UP000189464">
    <property type="component" value="Chromosome"/>
</dbReference>
<feature type="modified residue" description="4-aspartylphosphate" evidence="8">
    <location>
        <position position="52"/>
    </location>
</feature>
<dbReference type="AlphaFoldDB" id="A0A1S6IXX8"/>
<evidence type="ECO:0000259" key="11">
    <source>
        <dbReference type="PROSITE" id="PS51755"/>
    </source>
</evidence>
<evidence type="ECO:0000256" key="2">
    <source>
        <dbReference type="ARBA" id="ARBA00022553"/>
    </source>
</evidence>
<dbReference type="GO" id="GO:0006355">
    <property type="term" value="P:regulation of DNA-templated transcription"/>
    <property type="evidence" value="ECO:0007669"/>
    <property type="project" value="InterPro"/>
</dbReference>
<dbReference type="OrthoDB" id="9790454at2"/>